<dbReference type="Pfam" id="PF26180">
    <property type="entry name" value="PAP-OAS1"/>
    <property type="match status" value="1"/>
</dbReference>
<feature type="domain" description="PAP/OAS1 substrate-binding-related" evidence="1">
    <location>
        <begin position="17"/>
        <end position="148"/>
    </location>
</feature>
<organism evidence="2 3">
    <name type="scientific">Nepenthes gracilis</name>
    <name type="common">Slender pitcher plant</name>
    <dbReference type="NCBI Taxonomy" id="150966"/>
    <lineage>
        <taxon>Eukaryota</taxon>
        <taxon>Viridiplantae</taxon>
        <taxon>Streptophyta</taxon>
        <taxon>Embryophyta</taxon>
        <taxon>Tracheophyta</taxon>
        <taxon>Spermatophyta</taxon>
        <taxon>Magnoliopsida</taxon>
        <taxon>eudicotyledons</taxon>
        <taxon>Gunneridae</taxon>
        <taxon>Pentapetalae</taxon>
        <taxon>Caryophyllales</taxon>
        <taxon>Nepenthaceae</taxon>
        <taxon>Nepenthes</taxon>
    </lineage>
</organism>
<proteinExistence type="predicted"/>
<dbReference type="SUPFAM" id="SSF81631">
    <property type="entry name" value="PAP/OAS1 substrate-binding domain"/>
    <property type="match status" value="1"/>
</dbReference>
<dbReference type="InterPro" id="IPR058921">
    <property type="entry name" value="PAP/OAS1-rel"/>
</dbReference>
<dbReference type="EMBL" id="BSYO01000020">
    <property type="protein sequence ID" value="GMH19333.1"/>
    <property type="molecule type" value="Genomic_DNA"/>
</dbReference>
<dbReference type="InterPro" id="IPR058920">
    <property type="entry name" value="PAP-OAS1-bd-rel"/>
</dbReference>
<evidence type="ECO:0000259" key="1">
    <source>
        <dbReference type="Pfam" id="PF26180"/>
    </source>
</evidence>
<dbReference type="Proteomes" id="UP001279734">
    <property type="component" value="Unassembled WGS sequence"/>
</dbReference>
<name>A0AAD3XVW4_NEPGR</name>
<evidence type="ECO:0000313" key="2">
    <source>
        <dbReference type="EMBL" id="GMH19333.1"/>
    </source>
</evidence>
<keyword evidence="3" id="KW-1185">Reference proteome</keyword>
<reference evidence="2" key="1">
    <citation type="submission" date="2023-05" db="EMBL/GenBank/DDBJ databases">
        <title>Nepenthes gracilis genome sequencing.</title>
        <authorList>
            <person name="Fukushima K."/>
        </authorList>
    </citation>
    <scope>NUCLEOTIDE SEQUENCE</scope>
    <source>
        <strain evidence="2">SING2019-196</strain>
    </source>
</reference>
<dbReference type="PANTHER" id="PTHR45979">
    <property type="entry name" value="PAP/OAS1 SUBSTRATE-BINDING DOMAIN SUPERFAMILY"/>
    <property type="match status" value="1"/>
</dbReference>
<dbReference type="AlphaFoldDB" id="A0AAD3XVW4"/>
<sequence>MSISHKHASVYRSYINSLVYYSRFDWQRYCVGVTGLVLISHLPEIVAKKPDDSDELLLFTDEFFTSCKEAFRDLTGMLQTGEHPFPVKLLNILDPLSDNNNIGRGINGANFCRIKSTFKYGCEKLGEILMLPPESMRKRLEELFENTLERNGRGRRLDVLEPLPAYGSSKSEFSDSNGDDRNMLSGIQYGLWFYDYAWNNAWNMMCQNQQQDHELGFQANYSLLPPCHISNAATVEDKPNSRGTGTYIPHRLNNLRMGNDTRQSEKTLGFQVSKILADANPPSGTGTIYGVSETEKVGSSGRHNLSLQGFPLLPGGRPVPVKVNTMAWKPNGISTSFANLEFGTFRPASLLVGSPLPISSGQHHQKFAKVVVPPFELRDENEFPPLVVKNSTEKQNLQEAVVVPPFELGDEIPPLSVKEMIVTAEKRQNSPKMEEEVDRYLLMVVPPFELADHNEFPSLVSFEESGKRIESRRNAKEASKQ</sequence>
<comment type="caution">
    <text evidence="2">The sequence shown here is derived from an EMBL/GenBank/DDBJ whole genome shotgun (WGS) entry which is preliminary data.</text>
</comment>
<gene>
    <name evidence="2" type="ORF">Nepgr_021174</name>
</gene>
<accession>A0AAD3XVW4</accession>
<dbReference type="PANTHER" id="PTHR45979:SF30">
    <property type="entry name" value="NUCLEOTIDYLTRANSFERASE"/>
    <property type="match status" value="1"/>
</dbReference>
<dbReference type="Gene3D" id="1.10.1410.10">
    <property type="match status" value="1"/>
</dbReference>
<protein>
    <recommendedName>
        <fullName evidence="1">PAP/OAS1 substrate-binding-related domain-containing protein</fullName>
    </recommendedName>
</protein>
<evidence type="ECO:0000313" key="3">
    <source>
        <dbReference type="Proteomes" id="UP001279734"/>
    </source>
</evidence>